<dbReference type="InterPro" id="IPR026960">
    <property type="entry name" value="RVT-Znf"/>
</dbReference>
<keyword evidence="3" id="KW-1185">Reference proteome</keyword>
<gene>
    <name evidence="2" type="primary">BnaC06g03830D</name>
    <name evidence="2" type="ORF">GSBRNA2T00063342001</name>
</gene>
<feature type="domain" description="Reverse transcriptase zinc-binding" evidence="1">
    <location>
        <begin position="3"/>
        <end position="48"/>
    </location>
</feature>
<evidence type="ECO:0000259" key="1">
    <source>
        <dbReference type="Pfam" id="PF13966"/>
    </source>
</evidence>
<dbReference type="Proteomes" id="UP000028999">
    <property type="component" value="Unassembled WGS sequence"/>
</dbReference>
<accession>A0A078HHD9</accession>
<dbReference type="Gramene" id="CDY37116">
    <property type="protein sequence ID" value="CDY37116"/>
    <property type="gene ID" value="GSBRNA2T00063342001"/>
</dbReference>
<dbReference type="Pfam" id="PF13966">
    <property type="entry name" value="zf-RVT"/>
    <property type="match status" value="1"/>
</dbReference>
<protein>
    <submittedName>
        <fullName evidence="2">BnaC06g03830D protein</fullName>
    </submittedName>
</protein>
<dbReference type="EMBL" id="LK032392">
    <property type="protein sequence ID" value="CDY37116.1"/>
    <property type="molecule type" value="Genomic_DNA"/>
</dbReference>
<proteinExistence type="predicted"/>
<sequence length="75" mass="8766">MFVLNRCPTRDRLLSWGLQTDPLCLLCNLLPESRNHLFFCCSFSSGIWRNLASKLRFAITSDDWDDNLHALSRYT</sequence>
<evidence type="ECO:0000313" key="3">
    <source>
        <dbReference type="Proteomes" id="UP000028999"/>
    </source>
</evidence>
<dbReference type="PaxDb" id="3708-A0A078HHD9"/>
<name>A0A078HHD9_BRANA</name>
<evidence type="ECO:0000313" key="2">
    <source>
        <dbReference type="EMBL" id="CDY37116.1"/>
    </source>
</evidence>
<organism evidence="2 3">
    <name type="scientific">Brassica napus</name>
    <name type="common">Rape</name>
    <dbReference type="NCBI Taxonomy" id="3708"/>
    <lineage>
        <taxon>Eukaryota</taxon>
        <taxon>Viridiplantae</taxon>
        <taxon>Streptophyta</taxon>
        <taxon>Embryophyta</taxon>
        <taxon>Tracheophyta</taxon>
        <taxon>Spermatophyta</taxon>
        <taxon>Magnoliopsida</taxon>
        <taxon>eudicotyledons</taxon>
        <taxon>Gunneridae</taxon>
        <taxon>Pentapetalae</taxon>
        <taxon>rosids</taxon>
        <taxon>malvids</taxon>
        <taxon>Brassicales</taxon>
        <taxon>Brassicaceae</taxon>
        <taxon>Brassiceae</taxon>
        <taxon>Brassica</taxon>
    </lineage>
</organism>
<dbReference type="AlphaFoldDB" id="A0A078HHD9"/>
<reference evidence="2 3" key="1">
    <citation type="journal article" date="2014" name="Science">
        <title>Plant genetics. Early allopolyploid evolution in the post-Neolithic Brassica napus oilseed genome.</title>
        <authorList>
            <person name="Chalhoub B."/>
            <person name="Denoeud F."/>
            <person name="Liu S."/>
            <person name="Parkin I.A."/>
            <person name="Tang H."/>
            <person name="Wang X."/>
            <person name="Chiquet J."/>
            <person name="Belcram H."/>
            <person name="Tong C."/>
            <person name="Samans B."/>
            <person name="Correa M."/>
            <person name="Da Silva C."/>
            <person name="Just J."/>
            <person name="Falentin C."/>
            <person name="Koh C.S."/>
            <person name="Le Clainche I."/>
            <person name="Bernard M."/>
            <person name="Bento P."/>
            <person name="Noel B."/>
            <person name="Labadie K."/>
            <person name="Alberti A."/>
            <person name="Charles M."/>
            <person name="Arnaud D."/>
            <person name="Guo H."/>
            <person name="Daviaud C."/>
            <person name="Alamery S."/>
            <person name="Jabbari K."/>
            <person name="Zhao M."/>
            <person name="Edger P.P."/>
            <person name="Chelaifa H."/>
            <person name="Tack D."/>
            <person name="Lassalle G."/>
            <person name="Mestiri I."/>
            <person name="Schnel N."/>
            <person name="Le Paslier M.C."/>
            <person name="Fan G."/>
            <person name="Renault V."/>
            <person name="Bayer P.E."/>
            <person name="Golicz A.A."/>
            <person name="Manoli S."/>
            <person name="Lee T.H."/>
            <person name="Thi V.H."/>
            <person name="Chalabi S."/>
            <person name="Hu Q."/>
            <person name="Fan C."/>
            <person name="Tollenaere R."/>
            <person name="Lu Y."/>
            <person name="Battail C."/>
            <person name="Shen J."/>
            <person name="Sidebottom C.H."/>
            <person name="Wang X."/>
            <person name="Canaguier A."/>
            <person name="Chauveau A."/>
            <person name="Berard A."/>
            <person name="Deniot G."/>
            <person name="Guan M."/>
            <person name="Liu Z."/>
            <person name="Sun F."/>
            <person name="Lim Y.P."/>
            <person name="Lyons E."/>
            <person name="Town C.D."/>
            <person name="Bancroft I."/>
            <person name="Wang X."/>
            <person name="Meng J."/>
            <person name="Ma J."/>
            <person name="Pires J.C."/>
            <person name="King G.J."/>
            <person name="Brunel D."/>
            <person name="Delourme R."/>
            <person name="Renard M."/>
            <person name="Aury J.M."/>
            <person name="Adams K.L."/>
            <person name="Batley J."/>
            <person name="Snowdon R.J."/>
            <person name="Tost J."/>
            <person name="Edwards D."/>
            <person name="Zhou Y."/>
            <person name="Hua W."/>
            <person name="Sharpe A.G."/>
            <person name="Paterson A.H."/>
            <person name="Guan C."/>
            <person name="Wincker P."/>
        </authorList>
    </citation>
    <scope>NUCLEOTIDE SEQUENCE [LARGE SCALE GENOMIC DNA]</scope>
    <source>
        <strain evidence="3">cv. Darmor-bzh</strain>
    </source>
</reference>